<keyword evidence="3" id="KW-1185">Reference proteome</keyword>
<dbReference type="Proteomes" id="UP000053791">
    <property type="component" value="Unassembled WGS sequence"/>
</dbReference>
<evidence type="ECO:0000313" key="2">
    <source>
        <dbReference type="EMBL" id="KUJ86074.1"/>
    </source>
</evidence>
<dbReference type="EMBL" id="LQBQ01000001">
    <property type="protein sequence ID" value="KUJ86074.1"/>
    <property type="molecule type" value="Genomic_DNA"/>
</dbReference>
<dbReference type="AlphaFoldDB" id="A0A101CZ58"/>
<name>A0A101CZ58_9RHOB</name>
<dbReference type="OrthoDB" id="7704378at2"/>
<feature type="chain" id="PRO_5007095579" description="SH3b domain-containing protein" evidence="1">
    <location>
        <begin position="19"/>
        <end position="225"/>
    </location>
</feature>
<dbReference type="RefSeq" id="WP_068344520.1">
    <property type="nucleotide sequence ID" value="NZ_LQBQ01000001.1"/>
</dbReference>
<evidence type="ECO:0008006" key="4">
    <source>
        <dbReference type="Google" id="ProtNLM"/>
    </source>
</evidence>
<protein>
    <recommendedName>
        <fullName evidence="4">SH3b domain-containing protein</fullName>
    </recommendedName>
</protein>
<proteinExistence type="predicted"/>
<evidence type="ECO:0000256" key="1">
    <source>
        <dbReference type="SAM" id="SignalP"/>
    </source>
</evidence>
<sequence length="225" mass="25508">MKLMFTIPFLFAALPAVAERQSFPPVDEASRDPSLVAFRDQLLAVVKTRNTEAVLSAACPEIYLSHGGDGGHEEFRQFLTVPPEMLGEDYRDQAEEMREEYWSALEKTLSSAGYFDDEGEFWMPHQWRIRLPADIDPFSTYFVDGTRVSLRAAPDPNAKVLDLISHEVVWIDQFAEDTEYQGVILTDGTRGYMHSDFLWSMVGYRAAFVKSEAGDWQLCTFVAGD</sequence>
<organism evidence="2 3">
    <name type="scientific">Ruegeria marisrubri</name>
    <dbReference type="NCBI Taxonomy" id="1685379"/>
    <lineage>
        <taxon>Bacteria</taxon>
        <taxon>Pseudomonadati</taxon>
        <taxon>Pseudomonadota</taxon>
        <taxon>Alphaproteobacteria</taxon>
        <taxon>Rhodobacterales</taxon>
        <taxon>Roseobacteraceae</taxon>
        <taxon>Ruegeria</taxon>
    </lineage>
</organism>
<reference evidence="2 3" key="1">
    <citation type="submission" date="2015-12" db="EMBL/GenBank/DDBJ databases">
        <authorList>
            <person name="Shamseldin A."/>
            <person name="Moawad H."/>
            <person name="Abd El-Rahim W.M."/>
            <person name="Sadowsky M.J."/>
        </authorList>
    </citation>
    <scope>NUCLEOTIDE SEQUENCE [LARGE SCALE GENOMIC DNA]</scope>
    <source>
        <strain evidence="2 3">ZGT118</strain>
    </source>
</reference>
<accession>A0A101CZ58</accession>
<feature type="signal peptide" evidence="1">
    <location>
        <begin position="1"/>
        <end position="18"/>
    </location>
</feature>
<comment type="caution">
    <text evidence="2">The sequence shown here is derived from an EMBL/GenBank/DDBJ whole genome shotgun (WGS) entry which is preliminary data.</text>
</comment>
<evidence type="ECO:0000313" key="3">
    <source>
        <dbReference type="Proteomes" id="UP000053791"/>
    </source>
</evidence>
<keyword evidence="1" id="KW-0732">Signal</keyword>
<gene>
    <name evidence="2" type="ORF">AVO45_03680</name>
</gene>